<dbReference type="InterPro" id="IPR043130">
    <property type="entry name" value="CDP-OH_PTrfase_TM_dom"/>
</dbReference>
<sequence>MADLKNRRPLKSRDTGWAQAISGRLAAANITPNQISAASVVFAAFAGACFAGVDRSAPGLDIALLLAGAGFVQLRLLCNLFDGMVAVEAGRGDATGPFWNEVPDRLADVLILVGFGFGAGVTSAGWAAACLAVLISYLRAFGASLGQAMDFSGPMAKQHRMAAVTIAAILAASLALLLDPTGVLQLALWVVILGEILTAFRRMRRIYLRMKHTG</sequence>
<evidence type="ECO:0000313" key="2">
    <source>
        <dbReference type="EMBL" id="PWK59044.1"/>
    </source>
</evidence>
<keyword evidence="1" id="KW-1133">Transmembrane helix</keyword>
<comment type="caution">
    <text evidence="2">The sequence shown here is derived from an EMBL/GenBank/DDBJ whole genome shotgun (WGS) entry which is preliminary data.</text>
</comment>
<keyword evidence="3" id="KW-1185">Reference proteome</keyword>
<evidence type="ECO:0000256" key="1">
    <source>
        <dbReference type="SAM" id="Phobius"/>
    </source>
</evidence>
<evidence type="ECO:0000313" key="3">
    <source>
        <dbReference type="Proteomes" id="UP000245390"/>
    </source>
</evidence>
<dbReference type="AlphaFoldDB" id="A0A316GDN8"/>
<dbReference type="OrthoDB" id="1034332at2"/>
<proteinExistence type="predicted"/>
<reference evidence="2 3" key="1">
    <citation type="submission" date="2018-05" db="EMBL/GenBank/DDBJ databases">
        <title>Genomic Encyclopedia of Type Strains, Phase IV (KMG-IV): sequencing the most valuable type-strain genomes for metagenomic binning, comparative biology and taxonomic classification.</title>
        <authorList>
            <person name="Goeker M."/>
        </authorList>
    </citation>
    <scope>NUCLEOTIDE SEQUENCE [LARGE SCALE GENOMIC DNA]</scope>
    <source>
        <strain evidence="2 3">DSM 103371</strain>
    </source>
</reference>
<dbReference type="RefSeq" id="WP_109757873.1">
    <property type="nucleotide sequence ID" value="NZ_CP034588.1"/>
</dbReference>
<accession>A0A316GDN8</accession>
<feature type="transmembrane region" description="Helical" evidence="1">
    <location>
        <begin position="183"/>
        <end position="200"/>
    </location>
</feature>
<organism evidence="2 3">
    <name type="scientific">Silicimonas algicola</name>
    <dbReference type="NCBI Taxonomy" id="1826607"/>
    <lineage>
        <taxon>Bacteria</taxon>
        <taxon>Pseudomonadati</taxon>
        <taxon>Pseudomonadota</taxon>
        <taxon>Alphaproteobacteria</taxon>
        <taxon>Rhodobacterales</taxon>
        <taxon>Paracoccaceae</taxon>
    </lineage>
</organism>
<dbReference type="EMBL" id="QGGV01000001">
    <property type="protein sequence ID" value="PWK59044.1"/>
    <property type="molecule type" value="Genomic_DNA"/>
</dbReference>
<dbReference type="Gene3D" id="1.20.120.1760">
    <property type="match status" value="1"/>
</dbReference>
<protein>
    <submittedName>
        <fullName evidence="2">Phosphatidylglycerophosphate synthase</fullName>
    </submittedName>
</protein>
<feature type="transmembrane region" description="Helical" evidence="1">
    <location>
        <begin position="159"/>
        <end position="177"/>
    </location>
</feature>
<keyword evidence="1" id="KW-0472">Membrane</keyword>
<gene>
    <name evidence="2" type="ORF">C8D95_101866</name>
</gene>
<keyword evidence="1" id="KW-0812">Transmembrane</keyword>
<feature type="transmembrane region" description="Helical" evidence="1">
    <location>
        <begin position="109"/>
        <end position="138"/>
    </location>
</feature>
<dbReference type="KEGG" id="salo:EF888_05765"/>
<name>A0A316GDN8_9RHOB</name>
<dbReference type="Proteomes" id="UP000245390">
    <property type="component" value="Unassembled WGS sequence"/>
</dbReference>